<feature type="region of interest" description="Disordered" evidence="1">
    <location>
        <begin position="148"/>
        <end position="243"/>
    </location>
</feature>
<feature type="region of interest" description="Disordered" evidence="1">
    <location>
        <begin position="68"/>
        <end position="125"/>
    </location>
</feature>
<sequence length="861" mass="91654">MGKVEDKVKEDSRGGAGAEEAADVSSPSPSELQQDSGDVFSVTLPSPPNAVSIAPHSTTNTIASAITTPDGLLGDEHTVSSAIVTTTKRSSSRCKTPPTTDNSGTSSNAGPSTKPTPTIAYLPPLSDGAVPVGSSSMNAESSIAAHAAKEDMYASNNNGGDSTEMNAEHPPEATSHMARVETDSMLPSATTQDGTETLDDGASASGGGGEDAASSEEPEVPVRPGAYRAYPINRAPSPETERGATATAIANQSPLDAESQHSVESDHVVVEAYAVEDPEDPPSAVVVDTCFGIERKRLLALVGTGTGAIAIVLGCVLGIFLPQSKGSASQQVCGTLCGSKTKTALPYPNREVFGKSCERWNLESQEDLETCEDIELYAAAAHGCGCPDVETPQDGCGMLCSDRSEFLPDPQLVVKDIKNQEFSCQDWQLKSLFDKDSQECVNYNAIGVLCGCASNEMHPDACGGICPTGEDFFHSHLHPIWNTACGTWDTFSRYLPIWYNNDDDETCEEYYSDVAHGCVCPVLSDVESECGTLCQQRRTCNPICQDGKSEVPDPDLVVRRETCQAWELHSRLEVHEVVCPFYNMAGAQCGCENEPAPDACGPLCGGASLPDPKKEVYGQTCESWDFMSTYLGPAYGDEPTENPIIKSCEEHFSAISYACGCNDIEPPTEGCGTLCGDGQAIPHPTKVVNARTCQDLEILSLFEKDTKQCTRYEIFGTLCGCPRSDVYEEDCFKLEHLQNETYYFGAGGSVYSVSFGDDGYFAQIQSNGDLFMIGLFNGFDNNTVAMYGGGAPCGLYGPRSGSVSIIEDVLTPESNGPSKSPEITNVIEPSVCVYQAELKVPKLCDSDVLLDQSKVDSGEDV</sequence>
<keyword evidence="2" id="KW-1133">Transmembrane helix</keyword>
<gene>
    <name evidence="3" type="ORF">QTG54_009328</name>
</gene>
<name>A0AAD8Y650_9STRA</name>
<accession>A0AAD8Y650</accession>
<feature type="region of interest" description="Disordered" evidence="1">
    <location>
        <begin position="1"/>
        <end position="56"/>
    </location>
</feature>
<feature type="compositionally biased region" description="Polar residues" evidence="1">
    <location>
        <begin position="97"/>
        <end position="116"/>
    </location>
</feature>
<protein>
    <submittedName>
        <fullName evidence="3">Uncharacterized protein</fullName>
    </submittedName>
</protein>
<feature type="transmembrane region" description="Helical" evidence="2">
    <location>
        <begin position="298"/>
        <end position="321"/>
    </location>
</feature>
<keyword evidence="2" id="KW-0472">Membrane</keyword>
<keyword evidence="4" id="KW-1185">Reference proteome</keyword>
<keyword evidence="2" id="KW-0812">Transmembrane</keyword>
<proteinExistence type="predicted"/>
<evidence type="ECO:0000256" key="2">
    <source>
        <dbReference type="SAM" id="Phobius"/>
    </source>
</evidence>
<dbReference type="Proteomes" id="UP001224775">
    <property type="component" value="Unassembled WGS sequence"/>
</dbReference>
<reference evidence="3" key="1">
    <citation type="submission" date="2023-06" db="EMBL/GenBank/DDBJ databases">
        <title>Survivors Of The Sea: Transcriptome response of Skeletonema marinoi to long-term dormancy.</title>
        <authorList>
            <person name="Pinder M.I.M."/>
            <person name="Kourtchenko O."/>
            <person name="Robertson E.K."/>
            <person name="Larsson T."/>
            <person name="Maumus F."/>
            <person name="Osuna-Cruz C.M."/>
            <person name="Vancaester E."/>
            <person name="Stenow R."/>
            <person name="Vandepoele K."/>
            <person name="Ploug H."/>
            <person name="Bruchert V."/>
            <person name="Godhe A."/>
            <person name="Topel M."/>
        </authorList>
    </citation>
    <scope>NUCLEOTIDE SEQUENCE</scope>
    <source>
        <strain evidence="3">R05AC</strain>
    </source>
</reference>
<evidence type="ECO:0000256" key="1">
    <source>
        <dbReference type="SAM" id="MobiDB-lite"/>
    </source>
</evidence>
<evidence type="ECO:0000313" key="3">
    <source>
        <dbReference type="EMBL" id="KAK1740378.1"/>
    </source>
</evidence>
<dbReference type="EMBL" id="JATAAI010000016">
    <property type="protein sequence ID" value="KAK1740378.1"/>
    <property type="molecule type" value="Genomic_DNA"/>
</dbReference>
<feature type="compositionally biased region" description="Polar residues" evidence="1">
    <location>
        <begin position="25"/>
        <end position="36"/>
    </location>
</feature>
<comment type="caution">
    <text evidence="3">The sequence shown here is derived from an EMBL/GenBank/DDBJ whole genome shotgun (WGS) entry which is preliminary data.</text>
</comment>
<feature type="compositionally biased region" description="Polar residues" evidence="1">
    <location>
        <begin position="154"/>
        <end position="165"/>
    </location>
</feature>
<organism evidence="3 4">
    <name type="scientific">Skeletonema marinoi</name>
    <dbReference type="NCBI Taxonomy" id="267567"/>
    <lineage>
        <taxon>Eukaryota</taxon>
        <taxon>Sar</taxon>
        <taxon>Stramenopiles</taxon>
        <taxon>Ochrophyta</taxon>
        <taxon>Bacillariophyta</taxon>
        <taxon>Coscinodiscophyceae</taxon>
        <taxon>Thalassiosirophycidae</taxon>
        <taxon>Thalassiosirales</taxon>
        <taxon>Skeletonemataceae</taxon>
        <taxon>Skeletonema</taxon>
        <taxon>Skeletonema marinoi-dohrnii complex</taxon>
    </lineage>
</organism>
<evidence type="ECO:0000313" key="4">
    <source>
        <dbReference type="Proteomes" id="UP001224775"/>
    </source>
</evidence>
<feature type="compositionally biased region" description="Low complexity" evidence="1">
    <location>
        <begin position="85"/>
        <end position="96"/>
    </location>
</feature>
<feature type="compositionally biased region" description="Polar residues" evidence="1">
    <location>
        <begin position="185"/>
        <end position="195"/>
    </location>
</feature>
<dbReference type="AlphaFoldDB" id="A0AAD8Y650"/>
<feature type="compositionally biased region" description="Basic and acidic residues" evidence="1">
    <location>
        <begin position="1"/>
        <end position="13"/>
    </location>
</feature>